<accession>A0A1I6JMG4</accession>
<dbReference type="Gene3D" id="1.20.1250.20">
    <property type="entry name" value="MFS general substrate transporter like domains"/>
    <property type="match status" value="2"/>
</dbReference>
<feature type="transmembrane region" description="Helical" evidence="7">
    <location>
        <begin position="147"/>
        <end position="166"/>
    </location>
</feature>
<feature type="transmembrane region" description="Helical" evidence="7">
    <location>
        <begin position="214"/>
        <end position="233"/>
    </location>
</feature>
<gene>
    <name evidence="8" type="ORF">SAMN05661086_01766</name>
</gene>
<dbReference type="STRING" id="37658.SAMN05661086_01766"/>
<feature type="transmembrane region" description="Helical" evidence="7">
    <location>
        <begin position="282"/>
        <end position="300"/>
    </location>
</feature>
<evidence type="ECO:0000256" key="5">
    <source>
        <dbReference type="ARBA" id="ARBA00022989"/>
    </source>
</evidence>
<keyword evidence="9" id="KW-1185">Reference proteome</keyword>
<keyword evidence="6 7" id="KW-0472">Membrane</keyword>
<evidence type="ECO:0000256" key="4">
    <source>
        <dbReference type="ARBA" id="ARBA00022692"/>
    </source>
</evidence>
<dbReference type="GO" id="GO:0005886">
    <property type="term" value="C:plasma membrane"/>
    <property type="evidence" value="ECO:0007669"/>
    <property type="project" value="UniProtKB-SubCell"/>
</dbReference>
<feature type="transmembrane region" description="Helical" evidence="7">
    <location>
        <begin position="373"/>
        <end position="393"/>
    </location>
</feature>
<evidence type="ECO:0000313" key="8">
    <source>
        <dbReference type="EMBL" id="SFR80163.1"/>
    </source>
</evidence>
<evidence type="ECO:0000256" key="1">
    <source>
        <dbReference type="ARBA" id="ARBA00004651"/>
    </source>
</evidence>
<feature type="transmembrane region" description="Helical" evidence="7">
    <location>
        <begin position="339"/>
        <end position="361"/>
    </location>
</feature>
<feature type="transmembrane region" description="Helical" evidence="7">
    <location>
        <begin position="172"/>
        <end position="194"/>
    </location>
</feature>
<evidence type="ECO:0000256" key="6">
    <source>
        <dbReference type="ARBA" id="ARBA00023136"/>
    </source>
</evidence>
<dbReference type="SUPFAM" id="SSF103473">
    <property type="entry name" value="MFS general substrate transporter"/>
    <property type="match status" value="1"/>
</dbReference>
<reference evidence="8 9" key="1">
    <citation type="submission" date="2016-10" db="EMBL/GenBank/DDBJ databases">
        <authorList>
            <person name="de Groot N.N."/>
        </authorList>
    </citation>
    <scope>NUCLEOTIDE SEQUENCE [LARGE SCALE GENOMIC DNA]</scope>
    <source>
        <strain evidence="8 9">743A</strain>
    </source>
</reference>
<dbReference type="Pfam" id="PF07690">
    <property type="entry name" value="MFS_1"/>
    <property type="match status" value="1"/>
</dbReference>
<feature type="transmembrane region" description="Helical" evidence="7">
    <location>
        <begin position="306"/>
        <end position="327"/>
    </location>
</feature>
<feature type="transmembrane region" description="Helical" evidence="7">
    <location>
        <begin position="253"/>
        <end position="270"/>
    </location>
</feature>
<dbReference type="InterPro" id="IPR011701">
    <property type="entry name" value="MFS"/>
</dbReference>
<proteinExistence type="inferred from homology"/>
<keyword evidence="5 7" id="KW-1133">Transmembrane helix</keyword>
<dbReference type="EMBL" id="FOYZ01000006">
    <property type="protein sequence ID" value="SFR80163.1"/>
    <property type="molecule type" value="Genomic_DNA"/>
</dbReference>
<evidence type="ECO:0000313" key="9">
    <source>
        <dbReference type="Proteomes" id="UP000199659"/>
    </source>
</evidence>
<dbReference type="AlphaFoldDB" id="A0A1I6JMG4"/>
<sequence length="400" mass="43311">MKANIRNNYRFTIYACYLGYIVQGIINNVSPILFVTYQNRLGISLDKIGILIAVNFGVQILIDIVAAKYVDKIGYRLSMILAHIFSTIGLIGIGVTPFFFNTPFAGLLTATILNGIGGGLLEVLVSPIVEAAPSEKKDKVMSMLHSFYCWGCVGFIAISTIALRIISQEYWYVLPIVWSAVPILNCILFGFVPIGVLVEDGEQMSFHSLCRKKIFWILIVFMLCAGASEMGMSQWASYFAEIGLGVNKTFGDILGPCFFSFMMGIARLIYGKSDSEINLNHFMAGSCVLCVCSYLLAVFAPIPVLGLIGCGLCGLSVGILWPGTFSIAARECKAGGTTLFALLALAGDIGCISGPELVSIVSGKFPFYGLKAGLLAAVIFPVILLIGILVFVLERKFVKQ</sequence>
<organism evidence="8 9">
    <name type="scientific">Anaeromicropila populeti</name>
    <dbReference type="NCBI Taxonomy" id="37658"/>
    <lineage>
        <taxon>Bacteria</taxon>
        <taxon>Bacillati</taxon>
        <taxon>Bacillota</taxon>
        <taxon>Clostridia</taxon>
        <taxon>Lachnospirales</taxon>
        <taxon>Lachnospiraceae</taxon>
        <taxon>Anaeromicropila</taxon>
    </lineage>
</organism>
<comment type="subcellular location">
    <subcellularLocation>
        <location evidence="1">Cell membrane</location>
        <topology evidence="1">Multi-pass membrane protein</topology>
    </subcellularLocation>
</comment>
<dbReference type="Proteomes" id="UP000199659">
    <property type="component" value="Unassembled WGS sequence"/>
</dbReference>
<keyword evidence="4 7" id="KW-0812">Transmembrane</keyword>
<feature type="transmembrane region" description="Helical" evidence="7">
    <location>
        <begin position="48"/>
        <end position="67"/>
    </location>
</feature>
<dbReference type="InterPro" id="IPR036259">
    <property type="entry name" value="MFS_trans_sf"/>
</dbReference>
<dbReference type="InterPro" id="IPR051788">
    <property type="entry name" value="MFS_Transporter"/>
</dbReference>
<evidence type="ECO:0000256" key="2">
    <source>
        <dbReference type="ARBA" id="ARBA00008335"/>
    </source>
</evidence>
<name>A0A1I6JMG4_9FIRM</name>
<feature type="transmembrane region" description="Helical" evidence="7">
    <location>
        <begin position="106"/>
        <end position="126"/>
    </location>
</feature>
<protein>
    <submittedName>
        <fullName evidence="8">Fucose permease</fullName>
    </submittedName>
</protein>
<feature type="transmembrane region" description="Helical" evidence="7">
    <location>
        <begin position="12"/>
        <end position="36"/>
    </location>
</feature>
<feature type="transmembrane region" description="Helical" evidence="7">
    <location>
        <begin position="79"/>
        <end position="100"/>
    </location>
</feature>
<dbReference type="PANTHER" id="PTHR23514">
    <property type="entry name" value="BYPASS OF STOP CODON PROTEIN 6"/>
    <property type="match status" value="1"/>
</dbReference>
<keyword evidence="3" id="KW-0813">Transport</keyword>
<comment type="similarity">
    <text evidence="2">Belongs to the major facilitator superfamily.</text>
</comment>
<dbReference type="PANTHER" id="PTHR23514:SF3">
    <property type="entry name" value="BYPASS OF STOP CODON PROTEIN 6"/>
    <property type="match status" value="1"/>
</dbReference>
<dbReference type="RefSeq" id="WP_092560322.1">
    <property type="nucleotide sequence ID" value="NZ_FOYZ01000006.1"/>
</dbReference>
<dbReference type="GO" id="GO:0022857">
    <property type="term" value="F:transmembrane transporter activity"/>
    <property type="evidence" value="ECO:0007669"/>
    <property type="project" value="InterPro"/>
</dbReference>
<evidence type="ECO:0000256" key="3">
    <source>
        <dbReference type="ARBA" id="ARBA00022448"/>
    </source>
</evidence>
<evidence type="ECO:0000256" key="7">
    <source>
        <dbReference type="SAM" id="Phobius"/>
    </source>
</evidence>
<dbReference type="OrthoDB" id="9769325at2"/>